<evidence type="ECO:0000256" key="1">
    <source>
        <dbReference type="ARBA" id="ARBA00022741"/>
    </source>
</evidence>
<dbReference type="SUPFAM" id="SSF50891">
    <property type="entry name" value="Cyclophilin-like"/>
    <property type="match status" value="1"/>
</dbReference>
<keyword evidence="1" id="KW-0547">Nucleotide-binding</keyword>
<sequence>MELFQVKKAGVSLSIQDQGRTGYRNLGFPVSGALDPLAAKFANHLAGNQPSDAVLEVTMGNVTLDVLETAEIAITGADLDCRINGKKTEIWQTLLVREGDELLFKGPVTGMRVYIAVSGGFEGERILGSRSVCETAGIGCRFTKGDRIATCYPLKDVKKHSRRIISPRQRPVYDRTISLDVHPGRHDARFTREALRLFQSGVFRLSAGDRMGAVLKGEEPLTHQSGADILSEAVMPGTIQVAQDGQPMILLMDAQTTGGYTSIGTVKEDELWKVAQLQPGGAVQFQFVRGG</sequence>
<keyword evidence="6" id="KW-1185">Reference proteome</keyword>
<dbReference type="STRING" id="439292.Bsel_0985"/>
<dbReference type="InterPro" id="IPR052708">
    <property type="entry name" value="PxpC"/>
</dbReference>
<dbReference type="GO" id="GO:0005524">
    <property type="term" value="F:ATP binding"/>
    <property type="evidence" value="ECO:0007669"/>
    <property type="project" value="UniProtKB-KW"/>
</dbReference>
<dbReference type="Proteomes" id="UP000000271">
    <property type="component" value="Chromosome"/>
</dbReference>
<evidence type="ECO:0000256" key="2">
    <source>
        <dbReference type="ARBA" id="ARBA00022801"/>
    </source>
</evidence>
<dbReference type="RefSeq" id="WP_013171931.1">
    <property type="nucleotide sequence ID" value="NC_014219.1"/>
</dbReference>
<dbReference type="Gene3D" id="2.40.100.10">
    <property type="entry name" value="Cyclophilin-like"/>
    <property type="match status" value="1"/>
</dbReference>
<feature type="domain" description="Carboxyltransferase" evidence="4">
    <location>
        <begin position="25"/>
        <end position="289"/>
    </location>
</feature>
<protein>
    <submittedName>
        <fullName evidence="5">Allophanate hydrolase subunit 2</fullName>
    </submittedName>
</protein>
<keyword evidence="2 5" id="KW-0378">Hydrolase</keyword>
<proteinExistence type="predicted"/>
<dbReference type="AlphaFoldDB" id="D6Y0B5"/>
<evidence type="ECO:0000313" key="5">
    <source>
        <dbReference type="EMBL" id="ADH98506.1"/>
    </source>
</evidence>
<evidence type="ECO:0000256" key="3">
    <source>
        <dbReference type="ARBA" id="ARBA00022840"/>
    </source>
</evidence>
<organism evidence="5 6">
    <name type="scientific">Bacillus selenitireducens (strain ATCC 700615 / DSM 15326 / MLS10)</name>
    <dbReference type="NCBI Taxonomy" id="439292"/>
    <lineage>
        <taxon>Bacteria</taxon>
        <taxon>Bacillati</taxon>
        <taxon>Bacillota</taxon>
        <taxon>Bacilli</taxon>
        <taxon>Bacillales</taxon>
        <taxon>Bacillaceae</taxon>
        <taxon>Salisediminibacterium</taxon>
    </lineage>
</organism>
<evidence type="ECO:0000313" key="6">
    <source>
        <dbReference type="Proteomes" id="UP000000271"/>
    </source>
</evidence>
<dbReference type="PANTHER" id="PTHR43309:SF3">
    <property type="entry name" value="5-OXOPROLINASE SUBUNIT C"/>
    <property type="match status" value="1"/>
</dbReference>
<dbReference type="KEGG" id="bse:Bsel_0985"/>
<dbReference type="Pfam" id="PF02626">
    <property type="entry name" value="CT_A_B"/>
    <property type="match status" value="1"/>
</dbReference>
<dbReference type="eggNOG" id="COG1984">
    <property type="taxonomic scope" value="Bacteria"/>
</dbReference>
<dbReference type="GO" id="GO:0016787">
    <property type="term" value="F:hydrolase activity"/>
    <property type="evidence" value="ECO:0007669"/>
    <property type="project" value="UniProtKB-KW"/>
</dbReference>
<name>D6Y0B5_BACIE</name>
<accession>D6Y0B5</accession>
<reference evidence="5" key="1">
    <citation type="submission" date="2009-10" db="EMBL/GenBank/DDBJ databases">
        <title>Complete sequence of Bacillus selenitireducens MLS10.</title>
        <authorList>
            <consortium name="US DOE Joint Genome Institute"/>
            <person name="Lucas S."/>
            <person name="Copeland A."/>
            <person name="Lapidus A."/>
            <person name="Glavina del Rio T."/>
            <person name="Dalin E."/>
            <person name="Tice H."/>
            <person name="Bruce D."/>
            <person name="Goodwin L."/>
            <person name="Pitluck S."/>
            <person name="Sims D."/>
            <person name="Brettin T."/>
            <person name="Detter J.C."/>
            <person name="Han C."/>
            <person name="Larimer F."/>
            <person name="Land M."/>
            <person name="Hauser L."/>
            <person name="Kyrpides N."/>
            <person name="Ovchinnikova G."/>
            <person name="Stolz J."/>
        </authorList>
    </citation>
    <scope>NUCLEOTIDE SEQUENCE [LARGE SCALE GENOMIC DNA]</scope>
    <source>
        <strain evidence="5">MLS10</strain>
    </source>
</reference>
<dbReference type="InterPro" id="IPR003778">
    <property type="entry name" value="CT_A_B"/>
</dbReference>
<dbReference type="OrthoDB" id="9782422at2"/>
<gene>
    <name evidence="5" type="ordered locus">Bsel_0985</name>
</gene>
<dbReference type="EMBL" id="CP001791">
    <property type="protein sequence ID" value="ADH98506.1"/>
    <property type="molecule type" value="Genomic_DNA"/>
</dbReference>
<keyword evidence="3" id="KW-0067">ATP-binding</keyword>
<dbReference type="SMART" id="SM00797">
    <property type="entry name" value="AHS2"/>
    <property type="match status" value="1"/>
</dbReference>
<dbReference type="HOGENOM" id="CLU_028967_0_0_9"/>
<evidence type="ECO:0000259" key="4">
    <source>
        <dbReference type="SMART" id="SM00797"/>
    </source>
</evidence>
<dbReference type="InterPro" id="IPR029000">
    <property type="entry name" value="Cyclophilin-like_dom_sf"/>
</dbReference>
<dbReference type="PANTHER" id="PTHR43309">
    <property type="entry name" value="5-OXOPROLINASE SUBUNIT C"/>
    <property type="match status" value="1"/>
</dbReference>